<feature type="domain" description="WDR11 TPR" evidence="18">
    <location>
        <begin position="749"/>
        <end position="944"/>
    </location>
</feature>
<dbReference type="InterPro" id="IPR039694">
    <property type="entry name" value="WDR11"/>
</dbReference>
<protein>
    <recommendedName>
        <fullName evidence="15">WD repeat-containing protein 11</fullName>
    </recommendedName>
</protein>
<comment type="subcellular location">
    <subcellularLocation>
        <location evidence="3">Cytoplasm</location>
        <location evidence="3">Cytoskeleton</location>
        <location evidence="3">Cilium axoneme</location>
    </subcellularLocation>
    <subcellularLocation>
        <location evidence="1">Cytoplasm</location>
        <location evidence="1">Cytoskeleton</location>
        <location evidence="1">Cilium basal body</location>
    </subcellularLocation>
    <subcellularLocation>
        <location evidence="4">Cytoplasmic vesicle</location>
    </subcellularLocation>
    <subcellularLocation>
        <location evidence="5">Golgi apparatus</location>
        <location evidence="5">trans-Golgi network</location>
    </subcellularLocation>
    <subcellularLocation>
        <location evidence="2">Nucleus</location>
    </subcellularLocation>
</comment>
<evidence type="ECO:0000256" key="15">
    <source>
        <dbReference type="ARBA" id="ARBA00070583"/>
    </source>
</evidence>
<keyword evidence="8" id="KW-0853">WD repeat</keyword>
<dbReference type="Pfam" id="PF23753">
    <property type="entry name" value="TPR_WDR11"/>
    <property type="match status" value="1"/>
</dbReference>
<keyword evidence="13" id="KW-0966">Cell projection</keyword>
<dbReference type="InterPro" id="IPR057853">
    <property type="entry name" value="Beta-prop_WDR11_2nd"/>
</dbReference>
<evidence type="ECO:0000256" key="9">
    <source>
        <dbReference type="ARBA" id="ARBA00022737"/>
    </source>
</evidence>
<feature type="region of interest" description="Disordered" evidence="16">
    <location>
        <begin position="278"/>
        <end position="325"/>
    </location>
</feature>
<dbReference type="GO" id="GO:0005794">
    <property type="term" value="C:Golgi apparatus"/>
    <property type="evidence" value="ECO:0007669"/>
    <property type="project" value="UniProtKB-SubCell"/>
</dbReference>
<dbReference type="EMBL" id="JAODUP010000799">
    <property type="protein sequence ID" value="KAK2143923.1"/>
    <property type="molecule type" value="Genomic_DNA"/>
</dbReference>
<dbReference type="Gene3D" id="2.130.10.10">
    <property type="entry name" value="YVTN repeat-like/Quinoprotein amine dehydrogenase"/>
    <property type="match status" value="2"/>
</dbReference>
<keyword evidence="12" id="KW-0539">Nucleus</keyword>
<sequence>MMCCPVSEFRVALILSDSRLLIWELKTIDYQDSSLVSQSPLFTPGAPVVEQPMAGDGVPSAVTSLLPNPNLSVPKLSMDGIIGHSQSFLTEHQTNLAHRHGVLLKFVLTRLLNGVAAPPLIIRMCPPLTTKNWAVYEPLLAVGTSSGVIQVYNISSGLLVKELSIHMTSVRGIEWVSLHSFLSYAYPTPGQSGVVKNELLLTDIQTGKSVGYRSNRDEESPIEMLRVSYLKQYFVVLFKNKPFELWDLRSGTLLRQMPKNFPHVTALEWSPAHFSKSLKKKSGQGHETTSSQPQSQVELTSSGSAVMDPVSRSEPRQAGGSSSSVREHFVFTDNNGLLYHFILEGNMLKDGSKIPPDGSMGSITSIAWKAETLVLADVDGNLNLWDLKARLSRAVATHRGWIRKIRFAPGRGNMKLLVLFADGADIWDTKDVERISSVKCPKDMSKISDVDWAASDRPVLVSVDGIIRITDLKFSQGSSPLEDGQLTEPFFCPHLLAPKVALTLKCLLQHQPWNKEYRLHLEETDENADVAKAVNDQLELIDRTGSTVKPRTGSTVKPRTGSTVKPRAGSTVKPRAGSTVKPRAGSTVKPRAGSTVKPEQDQLLNPEQDQLLNPEQDQLLNPEQDQLLNLEQDQLLNLEQDQLLNLAGSTVKPRTGSTVKPRTGSTVKPRTGSTVKPRTGSTVKPRTGSTRIPRSSSSLSSGDLFFPSTPGKESHDLLLLDESQGHSDQDKAINWSFLKDKPLEICHDLLCDNDTFQKYQLERINIHDSKRATYDHTKKCVENLIYLGQTDRAVQLLLETESENEHYYADCIKACLVASIRSSGASQSTIKLVATNLIASGQLTEGVQLLILIDKGLDACRYLQDHGHWDQASWLAKSMLDYSECSEILKRWSDHLCSPQVNLKSVAVLVLLSLGQFSKVLRLLYNMRHFDRAALFAEACDEFGLLDNNQEMKSLKELIFLEYGRYLLHLGNHKACDHYCHLAGDKGKQLMADVNSAVYSN</sequence>
<evidence type="ECO:0000256" key="14">
    <source>
        <dbReference type="ARBA" id="ARBA00023329"/>
    </source>
</evidence>
<feature type="compositionally biased region" description="Polar residues" evidence="16">
    <location>
        <begin position="547"/>
        <end position="563"/>
    </location>
</feature>
<keyword evidence="20" id="KW-1185">Reference proteome</keyword>
<dbReference type="Proteomes" id="UP001208570">
    <property type="component" value="Unassembled WGS sequence"/>
</dbReference>
<evidence type="ECO:0000256" key="3">
    <source>
        <dbReference type="ARBA" id="ARBA00004430"/>
    </source>
</evidence>
<evidence type="ECO:0000256" key="16">
    <source>
        <dbReference type="SAM" id="MobiDB-lite"/>
    </source>
</evidence>
<dbReference type="FunFam" id="2.130.10.10:FF:000309">
    <property type="entry name" value="WD repeat domain 11"/>
    <property type="match status" value="1"/>
</dbReference>
<evidence type="ECO:0000256" key="10">
    <source>
        <dbReference type="ARBA" id="ARBA00023034"/>
    </source>
</evidence>
<dbReference type="PROSITE" id="PS00678">
    <property type="entry name" value="WD_REPEATS_1"/>
    <property type="match status" value="1"/>
</dbReference>
<keyword evidence="7" id="KW-0597">Phosphoprotein</keyword>
<dbReference type="AlphaFoldDB" id="A0AAD9J0S8"/>
<evidence type="ECO:0000256" key="7">
    <source>
        <dbReference type="ARBA" id="ARBA00022553"/>
    </source>
</evidence>
<dbReference type="FunFam" id="2.130.10.10:FF:000716">
    <property type="entry name" value="WD repeat domain 11"/>
    <property type="match status" value="1"/>
</dbReference>
<evidence type="ECO:0000313" key="19">
    <source>
        <dbReference type="EMBL" id="KAK2143923.1"/>
    </source>
</evidence>
<dbReference type="InterPro" id="IPR015943">
    <property type="entry name" value="WD40/YVTN_repeat-like_dom_sf"/>
</dbReference>
<keyword evidence="11" id="KW-0206">Cytoskeleton</keyword>
<feature type="domain" description="WDR11 second beta-propeller" evidence="17">
    <location>
        <begin position="131"/>
        <end position="423"/>
    </location>
</feature>
<proteinExistence type="predicted"/>
<evidence type="ECO:0000256" key="11">
    <source>
        <dbReference type="ARBA" id="ARBA00023212"/>
    </source>
</evidence>
<accession>A0AAD9J0S8</accession>
<dbReference type="GO" id="GO:0005634">
    <property type="term" value="C:nucleus"/>
    <property type="evidence" value="ECO:0007669"/>
    <property type="project" value="UniProtKB-SubCell"/>
</dbReference>
<evidence type="ECO:0000313" key="20">
    <source>
        <dbReference type="Proteomes" id="UP001208570"/>
    </source>
</evidence>
<feature type="region of interest" description="Disordered" evidence="16">
    <location>
        <begin position="647"/>
        <end position="702"/>
    </location>
</feature>
<feature type="compositionally biased region" description="Low complexity" evidence="16">
    <location>
        <begin position="687"/>
        <end position="702"/>
    </location>
</feature>
<evidence type="ECO:0000256" key="2">
    <source>
        <dbReference type="ARBA" id="ARBA00004123"/>
    </source>
</evidence>
<evidence type="ECO:0000256" key="6">
    <source>
        <dbReference type="ARBA" id="ARBA00022490"/>
    </source>
</evidence>
<organism evidence="19 20">
    <name type="scientific">Paralvinella palmiformis</name>
    <dbReference type="NCBI Taxonomy" id="53620"/>
    <lineage>
        <taxon>Eukaryota</taxon>
        <taxon>Metazoa</taxon>
        <taxon>Spiralia</taxon>
        <taxon>Lophotrochozoa</taxon>
        <taxon>Annelida</taxon>
        <taxon>Polychaeta</taxon>
        <taxon>Sedentaria</taxon>
        <taxon>Canalipalpata</taxon>
        <taxon>Terebellida</taxon>
        <taxon>Terebelliformia</taxon>
        <taxon>Alvinellidae</taxon>
        <taxon>Paralvinella</taxon>
    </lineage>
</organism>
<evidence type="ECO:0000256" key="13">
    <source>
        <dbReference type="ARBA" id="ARBA00023273"/>
    </source>
</evidence>
<evidence type="ECO:0000256" key="8">
    <source>
        <dbReference type="ARBA" id="ARBA00022574"/>
    </source>
</evidence>
<evidence type="ECO:0000256" key="4">
    <source>
        <dbReference type="ARBA" id="ARBA00004541"/>
    </source>
</evidence>
<feature type="compositionally biased region" description="Polar residues" evidence="16">
    <location>
        <begin position="655"/>
        <end position="684"/>
    </location>
</feature>
<dbReference type="GO" id="GO:0005930">
    <property type="term" value="C:axoneme"/>
    <property type="evidence" value="ECO:0007669"/>
    <property type="project" value="UniProtKB-SubCell"/>
</dbReference>
<dbReference type="PANTHER" id="PTHR14593">
    <property type="entry name" value="WD REPEAT-CONTAINING PROTEIN 11"/>
    <property type="match status" value="1"/>
</dbReference>
<evidence type="ECO:0000259" key="17">
    <source>
        <dbReference type="Pfam" id="PF23752"/>
    </source>
</evidence>
<dbReference type="Pfam" id="PF23752">
    <property type="entry name" value="Beta-prop_WDR11_2nd"/>
    <property type="match status" value="1"/>
</dbReference>
<evidence type="ECO:0000256" key="5">
    <source>
        <dbReference type="ARBA" id="ARBA00004601"/>
    </source>
</evidence>
<feature type="region of interest" description="Disordered" evidence="16">
    <location>
        <begin position="547"/>
        <end position="599"/>
    </location>
</feature>
<feature type="compositionally biased region" description="Polar residues" evidence="16">
    <location>
        <begin position="285"/>
        <end position="304"/>
    </location>
</feature>
<dbReference type="InterPro" id="IPR036322">
    <property type="entry name" value="WD40_repeat_dom_sf"/>
</dbReference>
<dbReference type="InterPro" id="IPR019775">
    <property type="entry name" value="WD40_repeat_CS"/>
</dbReference>
<evidence type="ECO:0000256" key="1">
    <source>
        <dbReference type="ARBA" id="ARBA00004120"/>
    </source>
</evidence>
<evidence type="ECO:0000259" key="18">
    <source>
        <dbReference type="Pfam" id="PF23753"/>
    </source>
</evidence>
<keyword evidence="9" id="KW-0677">Repeat</keyword>
<dbReference type="InterPro" id="IPR057854">
    <property type="entry name" value="TPR_WDR11"/>
</dbReference>
<keyword evidence="14" id="KW-0968">Cytoplasmic vesicle</keyword>
<dbReference type="SUPFAM" id="SSF50978">
    <property type="entry name" value="WD40 repeat-like"/>
    <property type="match status" value="1"/>
</dbReference>
<keyword evidence="10" id="KW-0333">Golgi apparatus</keyword>
<name>A0AAD9J0S8_9ANNE</name>
<gene>
    <name evidence="19" type="ORF">LSH36_799g00015</name>
</gene>
<evidence type="ECO:0000256" key="12">
    <source>
        <dbReference type="ARBA" id="ARBA00023242"/>
    </source>
</evidence>
<comment type="caution">
    <text evidence="19">The sequence shown here is derived from an EMBL/GenBank/DDBJ whole genome shotgun (WGS) entry which is preliminary data.</text>
</comment>
<dbReference type="PANTHER" id="PTHR14593:SF5">
    <property type="entry name" value="WD REPEAT-CONTAINING PROTEIN 11"/>
    <property type="match status" value="1"/>
</dbReference>
<dbReference type="GO" id="GO:0031410">
    <property type="term" value="C:cytoplasmic vesicle"/>
    <property type="evidence" value="ECO:0007669"/>
    <property type="project" value="UniProtKB-SubCell"/>
</dbReference>
<reference evidence="19" key="1">
    <citation type="journal article" date="2023" name="Mol. Biol. Evol.">
        <title>Third-Generation Sequencing Reveals the Adaptive Role of the Epigenome in Three Deep-Sea Polychaetes.</title>
        <authorList>
            <person name="Perez M."/>
            <person name="Aroh O."/>
            <person name="Sun Y."/>
            <person name="Lan Y."/>
            <person name="Juniper S.K."/>
            <person name="Young C.R."/>
            <person name="Angers B."/>
            <person name="Qian P.Y."/>
        </authorList>
    </citation>
    <scope>NUCLEOTIDE SEQUENCE</scope>
    <source>
        <strain evidence="19">P08H-3</strain>
    </source>
</reference>
<keyword evidence="6" id="KW-0963">Cytoplasm</keyword>